<comment type="caution">
    <text evidence="2">The sequence shown here is derived from an EMBL/GenBank/DDBJ whole genome shotgun (WGS) entry which is preliminary data.</text>
</comment>
<protein>
    <submittedName>
        <fullName evidence="2">Uncharacterized protein</fullName>
    </submittedName>
</protein>
<name>A0ABN9UZ70_9DINO</name>
<feature type="region of interest" description="Disordered" evidence="1">
    <location>
        <begin position="73"/>
        <end position="306"/>
    </location>
</feature>
<evidence type="ECO:0000313" key="2">
    <source>
        <dbReference type="EMBL" id="CAK0863978.1"/>
    </source>
</evidence>
<sequence length="409" mass="43063">MGKGFAPAEACRNLRAFMQLLKASPTIVDRETGSMLLDLCKQHNHYMAEAEVNVGGVNSDLTGLVLEISDSEDGAELTAGGEQLPEEPPEELAAGGTRTPEGPPEELAAAGAQQLEEPPEELAEGGQHPLEEPPEELATGGAQTPEEPLAAGGPQPPGPPVAMAQPPQSKVGPPAKFKGIPPPALPPSAQTLLMQARGQLPPPPRVKASAAVEEEPATKPAEEEHEAEAEEEQAESTTPPPKKKAKGPSKSKALATTPPVTAKKPPPMKGPPMKKAKSVAEEHSPAASSGGSAEAPSVGCGKAGNRNLVDPADWNIRYAEVLKLMPQEAWPDMAPHGEHGCTKKIVMGLRSHVVRIEVLVRAKSFRVAKPVMPTPTVNWGSDINNAWDTAKQKAMDFFVENKMEPPPAK</sequence>
<feature type="compositionally biased region" description="Acidic residues" evidence="1">
    <location>
        <begin position="223"/>
        <end position="234"/>
    </location>
</feature>
<gene>
    <name evidence="2" type="ORF">PCOR1329_LOCUS51974</name>
</gene>
<evidence type="ECO:0000313" key="3">
    <source>
        <dbReference type="Proteomes" id="UP001189429"/>
    </source>
</evidence>
<feature type="compositionally biased region" description="Low complexity" evidence="1">
    <location>
        <begin position="285"/>
        <end position="297"/>
    </location>
</feature>
<proteinExistence type="predicted"/>
<accession>A0ABN9UZ70</accession>
<feature type="compositionally biased region" description="Low complexity" evidence="1">
    <location>
        <begin position="250"/>
        <end position="263"/>
    </location>
</feature>
<feature type="compositionally biased region" description="Low complexity" evidence="1">
    <location>
        <begin position="105"/>
        <end position="116"/>
    </location>
</feature>
<keyword evidence="3" id="KW-1185">Reference proteome</keyword>
<dbReference type="EMBL" id="CAUYUJ010016319">
    <property type="protein sequence ID" value="CAK0863978.1"/>
    <property type="molecule type" value="Genomic_DNA"/>
</dbReference>
<reference evidence="2" key="1">
    <citation type="submission" date="2023-10" db="EMBL/GenBank/DDBJ databases">
        <authorList>
            <person name="Chen Y."/>
            <person name="Shah S."/>
            <person name="Dougan E. K."/>
            <person name="Thang M."/>
            <person name="Chan C."/>
        </authorList>
    </citation>
    <scope>NUCLEOTIDE SEQUENCE [LARGE SCALE GENOMIC DNA]</scope>
</reference>
<evidence type="ECO:0000256" key="1">
    <source>
        <dbReference type="SAM" id="MobiDB-lite"/>
    </source>
</evidence>
<organism evidence="2 3">
    <name type="scientific">Prorocentrum cordatum</name>
    <dbReference type="NCBI Taxonomy" id="2364126"/>
    <lineage>
        <taxon>Eukaryota</taxon>
        <taxon>Sar</taxon>
        <taxon>Alveolata</taxon>
        <taxon>Dinophyceae</taxon>
        <taxon>Prorocentrales</taxon>
        <taxon>Prorocentraceae</taxon>
        <taxon>Prorocentrum</taxon>
    </lineage>
</organism>
<dbReference type="Proteomes" id="UP001189429">
    <property type="component" value="Unassembled WGS sequence"/>
</dbReference>